<evidence type="ECO:0000313" key="2">
    <source>
        <dbReference type="EMBL" id="MDP2521770.1"/>
    </source>
</evidence>
<sequence length="128" mass="14838">MKYAKIVLPAILTLIILFLFYFLYTSLQEHNNIKKNSITYFLLVDDLIKEVSEISDCRSIFSYIPADGVSPEIQKVEMRACKAGALQKIDIYLSGIGYKLVNNEYVLDNNVITRTNYSEYISVEMYHY</sequence>
<keyword evidence="3" id="KW-1185">Reference proteome</keyword>
<gene>
    <name evidence="2" type="ORF">Q8W30_04225</name>
</gene>
<accession>A0ABT9ES69</accession>
<proteinExistence type="predicted"/>
<keyword evidence="1" id="KW-0812">Transmembrane</keyword>
<dbReference type="RefSeq" id="WP_305450241.1">
    <property type="nucleotide sequence ID" value="NZ_JAUYVO010000002.1"/>
</dbReference>
<organism evidence="2 3">
    <name type="scientific">Neptunomonas phycophila</name>
    <dbReference type="NCBI Taxonomy" id="1572645"/>
    <lineage>
        <taxon>Bacteria</taxon>
        <taxon>Pseudomonadati</taxon>
        <taxon>Pseudomonadota</taxon>
        <taxon>Gammaproteobacteria</taxon>
        <taxon>Oceanospirillales</taxon>
        <taxon>Oceanospirillaceae</taxon>
        <taxon>Neptunomonas</taxon>
    </lineage>
</organism>
<keyword evidence="1" id="KW-0472">Membrane</keyword>
<reference evidence="2" key="1">
    <citation type="submission" date="2023-07" db="EMBL/GenBank/DDBJ databases">
        <title>Genome content predicts the carbon catabolic preferences of heterotrophic bacteria.</title>
        <authorList>
            <person name="Gralka M."/>
        </authorList>
    </citation>
    <scope>NUCLEOTIDE SEQUENCE</scope>
    <source>
        <strain evidence="2">5G01</strain>
    </source>
</reference>
<feature type="transmembrane region" description="Helical" evidence="1">
    <location>
        <begin position="6"/>
        <end position="24"/>
    </location>
</feature>
<dbReference type="Proteomes" id="UP001177341">
    <property type="component" value="Unassembled WGS sequence"/>
</dbReference>
<protein>
    <submittedName>
        <fullName evidence="2">Uncharacterized protein</fullName>
    </submittedName>
</protein>
<dbReference type="EMBL" id="JAUYVO010000002">
    <property type="protein sequence ID" value="MDP2521770.1"/>
    <property type="molecule type" value="Genomic_DNA"/>
</dbReference>
<name>A0ABT9ES69_9GAMM</name>
<comment type="caution">
    <text evidence="2">The sequence shown here is derived from an EMBL/GenBank/DDBJ whole genome shotgun (WGS) entry which is preliminary data.</text>
</comment>
<evidence type="ECO:0000313" key="3">
    <source>
        <dbReference type="Proteomes" id="UP001177341"/>
    </source>
</evidence>
<keyword evidence="1" id="KW-1133">Transmembrane helix</keyword>
<evidence type="ECO:0000256" key="1">
    <source>
        <dbReference type="SAM" id="Phobius"/>
    </source>
</evidence>